<dbReference type="InterPro" id="IPR020846">
    <property type="entry name" value="MFS_dom"/>
</dbReference>
<dbReference type="InterPro" id="IPR036259">
    <property type="entry name" value="MFS_trans_sf"/>
</dbReference>
<dbReference type="AlphaFoldDB" id="A0A2S6CBI4"/>
<evidence type="ECO:0000256" key="6">
    <source>
        <dbReference type="SAM" id="MobiDB-lite"/>
    </source>
</evidence>
<dbReference type="Proteomes" id="UP000237631">
    <property type="component" value="Unassembled WGS sequence"/>
</dbReference>
<reference evidence="10" key="1">
    <citation type="journal article" date="2017" name="bioRxiv">
        <title>Conservation of a gene cluster reveals novel cercosporin biosynthetic mechanisms and extends production to the genus Colletotrichum.</title>
        <authorList>
            <person name="de Jonge R."/>
            <person name="Ebert M.K."/>
            <person name="Huitt-Roehl C.R."/>
            <person name="Pal P."/>
            <person name="Suttle J.C."/>
            <person name="Spanner R.E."/>
            <person name="Neubauer J.D."/>
            <person name="Jurick W.M.II."/>
            <person name="Stott K.A."/>
            <person name="Secor G.A."/>
            <person name="Thomma B.P.H.J."/>
            <person name="Van de Peer Y."/>
            <person name="Townsend C.A."/>
            <person name="Bolton M.D."/>
        </authorList>
    </citation>
    <scope>NUCLEOTIDE SEQUENCE [LARGE SCALE GENOMIC DNA]</scope>
    <source>
        <strain evidence="10">CBS538.71</strain>
    </source>
</reference>
<keyword evidence="5 7" id="KW-0472">Membrane</keyword>
<evidence type="ECO:0000313" key="10">
    <source>
        <dbReference type="Proteomes" id="UP000237631"/>
    </source>
</evidence>
<comment type="caution">
    <text evidence="9">The sequence shown here is derived from an EMBL/GenBank/DDBJ whole genome shotgun (WGS) entry which is preliminary data.</text>
</comment>
<evidence type="ECO:0000256" key="1">
    <source>
        <dbReference type="ARBA" id="ARBA00004141"/>
    </source>
</evidence>
<feature type="transmembrane region" description="Helical" evidence="7">
    <location>
        <begin position="399"/>
        <end position="421"/>
    </location>
</feature>
<feature type="transmembrane region" description="Helical" evidence="7">
    <location>
        <begin position="143"/>
        <end position="162"/>
    </location>
</feature>
<feature type="transmembrane region" description="Helical" evidence="7">
    <location>
        <begin position="174"/>
        <end position="193"/>
    </location>
</feature>
<keyword evidence="3 7" id="KW-0812">Transmembrane</keyword>
<dbReference type="GO" id="GO:0016020">
    <property type="term" value="C:membrane"/>
    <property type="evidence" value="ECO:0007669"/>
    <property type="project" value="UniProtKB-SubCell"/>
</dbReference>
<dbReference type="OrthoDB" id="2985014at2759"/>
<feature type="region of interest" description="Disordered" evidence="6">
    <location>
        <begin position="1"/>
        <end position="49"/>
    </location>
</feature>
<feature type="transmembrane region" description="Helical" evidence="7">
    <location>
        <begin position="205"/>
        <end position="225"/>
    </location>
</feature>
<feature type="transmembrane region" description="Helical" evidence="7">
    <location>
        <begin position="237"/>
        <end position="260"/>
    </location>
</feature>
<evidence type="ECO:0000256" key="5">
    <source>
        <dbReference type="ARBA" id="ARBA00023136"/>
    </source>
</evidence>
<keyword evidence="10" id="KW-1185">Reference proteome</keyword>
<evidence type="ECO:0000259" key="8">
    <source>
        <dbReference type="PROSITE" id="PS50850"/>
    </source>
</evidence>
<accession>A0A2S6CBI4</accession>
<keyword evidence="2" id="KW-0813">Transport</keyword>
<comment type="subcellular location">
    <subcellularLocation>
        <location evidence="1">Membrane</location>
        <topology evidence="1">Multi-pass membrane protein</topology>
    </subcellularLocation>
</comment>
<organism evidence="9 10">
    <name type="scientific">Cercospora berteroae</name>
    <dbReference type="NCBI Taxonomy" id="357750"/>
    <lineage>
        <taxon>Eukaryota</taxon>
        <taxon>Fungi</taxon>
        <taxon>Dikarya</taxon>
        <taxon>Ascomycota</taxon>
        <taxon>Pezizomycotina</taxon>
        <taxon>Dothideomycetes</taxon>
        <taxon>Dothideomycetidae</taxon>
        <taxon>Mycosphaerellales</taxon>
        <taxon>Mycosphaerellaceae</taxon>
        <taxon>Cercospora</taxon>
    </lineage>
</organism>
<dbReference type="PROSITE" id="PS50850">
    <property type="entry name" value="MFS"/>
    <property type="match status" value="1"/>
</dbReference>
<dbReference type="FunFam" id="1.20.1250.20:FF:000018">
    <property type="entry name" value="MFS transporter permease"/>
    <property type="match status" value="1"/>
</dbReference>
<proteinExistence type="predicted"/>
<dbReference type="FunFam" id="1.20.1250.20:FF:000013">
    <property type="entry name" value="MFS general substrate transporter"/>
    <property type="match status" value="1"/>
</dbReference>
<evidence type="ECO:0000256" key="3">
    <source>
        <dbReference type="ARBA" id="ARBA00022692"/>
    </source>
</evidence>
<dbReference type="PANTHER" id="PTHR43791:SF91">
    <property type="entry name" value="MAJOR FACILITATOR SUPERFAMILY (MFS) PROFILE DOMAIN-CONTAINING PROTEIN-RELATED"/>
    <property type="match status" value="1"/>
</dbReference>
<dbReference type="InterPro" id="IPR011701">
    <property type="entry name" value="MFS"/>
</dbReference>
<feature type="transmembrane region" description="Helical" evidence="7">
    <location>
        <begin position="466"/>
        <end position="489"/>
    </location>
</feature>
<feature type="transmembrane region" description="Helical" evidence="7">
    <location>
        <begin position="112"/>
        <end position="131"/>
    </location>
</feature>
<feature type="domain" description="Major facilitator superfamily (MFS) profile" evidence="8">
    <location>
        <begin position="74"/>
        <end position="493"/>
    </location>
</feature>
<name>A0A2S6CBI4_9PEZI</name>
<dbReference type="SUPFAM" id="SSF103473">
    <property type="entry name" value="MFS general substrate transporter"/>
    <property type="match status" value="1"/>
</dbReference>
<evidence type="ECO:0000256" key="7">
    <source>
        <dbReference type="SAM" id="Phobius"/>
    </source>
</evidence>
<feature type="transmembrane region" description="Helical" evidence="7">
    <location>
        <begin position="372"/>
        <end position="393"/>
    </location>
</feature>
<protein>
    <recommendedName>
        <fullName evidence="8">Major facilitator superfamily (MFS) profile domain-containing protein</fullName>
    </recommendedName>
</protein>
<dbReference type="PANTHER" id="PTHR43791">
    <property type="entry name" value="PERMEASE-RELATED"/>
    <property type="match status" value="1"/>
</dbReference>
<dbReference type="Pfam" id="PF07690">
    <property type="entry name" value="MFS_1"/>
    <property type="match status" value="1"/>
</dbReference>
<evidence type="ECO:0000313" key="9">
    <source>
        <dbReference type="EMBL" id="PPJ57088.1"/>
    </source>
</evidence>
<dbReference type="EMBL" id="PNEN01000503">
    <property type="protein sequence ID" value="PPJ57088.1"/>
    <property type="molecule type" value="Genomic_DNA"/>
</dbReference>
<feature type="transmembrane region" description="Helical" evidence="7">
    <location>
        <begin position="433"/>
        <end position="454"/>
    </location>
</feature>
<feature type="transmembrane region" description="Helical" evidence="7">
    <location>
        <begin position="73"/>
        <end position="92"/>
    </location>
</feature>
<dbReference type="GO" id="GO:0022857">
    <property type="term" value="F:transmembrane transporter activity"/>
    <property type="evidence" value="ECO:0007669"/>
    <property type="project" value="InterPro"/>
</dbReference>
<dbReference type="Gene3D" id="1.20.1250.20">
    <property type="entry name" value="MFS general substrate transporter like domains"/>
    <property type="match status" value="2"/>
</dbReference>
<sequence length="525" mass="58749">MAVLNFRKKDRSDYPKRTNSDDSASDRKDEKADEDLSGERVERQNPEVQQRASILDSIDPAKEKRLVRKIDRWLIPLVMLLYLMSFIDRVNLGNARLYGLEEDLGMNQETGYEFSVAITVLFPTYVAFELPSNLVMKHYVRPSRWIAFITISWGFVATFSGFTRTYGGLLACRVLLGLTEAGLFPGLVIYLTLFYTRQEIALRTGYLFVSAAISGSIAGLLAYAIGFMDGLAGMSGWRWILIIQGLPTIVLGLYCIWGLADDADTAFFLNEEERALVKARRAAQGTTNEFDWADFRLGMKDWKTYVFSLTQFCGNVSHYAYATFLPTIIREIFPDASTAIVQLYTVPCYATGAISYLNVAWFSDRTQLRGPFASIFAFISATGYAILVGAGLTGTGPGVLYFGCFIAAAGIYVILGLNIAWLNTNNPRYGKRATASGMQIMLGNIPGVISPWLYTNSDAPLYTKGHSVSVALVALAGVVHGCMFFYFMWENKQRSVGRRDYRIEGKKEEEIAEMADESPRFRFTR</sequence>
<evidence type="ECO:0000256" key="4">
    <source>
        <dbReference type="ARBA" id="ARBA00022989"/>
    </source>
</evidence>
<keyword evidence="4 7" id="KW-1133">Transmembrane helix</keyword>
<gene>
    <name evidence="9" type="ORF">CBER1_00468</name>
</gene>
<feature type="compositionally biased region" description="Basic and acidic residues" evidence="6">
    <location>
        <begin position="10"/>
        <end position="31"/>
    </location>
</feature>
<evidence type="ECO:0000256" key="2">
    <source>
        <dbReference type="ARBA" id="ARBA00022448"/>
    </source>
</evidence>